<sequence length="175" mass="17992">MKKKYLPLIALSFVSASQVFAADGTVNFTGTIVGTACTVNGDSGSTAINVPMGTYSIASLASTGSQTPPQNFNINLTKCPNSGVKIRFDGTPVSGNSTLLALSPGQDAAKTIGIQITDLTSNVAYNISGQTDAVAFQTPTSGNISIPLAARYKAYQTGVVPSTANASIAFNLEYK</sequence>
<keyword evidence="3 5" id="KW-0732">Signal</keyword>
<proteinExistence type="inferred from homology"/>
<comment type="subcellular location">
    <subcellularLocation>
        <location evidence="1">Fimbrium</location>
    </subcellularLocation>
</comment>
<comment type="similarity">
    <text evidence="2">Belongs to the fimbrial protein family.</text>
</comment>
<evidence type="ECO:0000256" key="2">
    <source>
        <dbReference type="ARBA" id="ARBA00006671"/>
    </source>
</evidence>
<feature type="signal peptide" evidence="5">
    <location>
        <begin position="1"/>
        <end position="21"/>
    </location>
</feature>
<feature type="chain" id="PRO_5045128957" evidence="5">
    <location>
        <begin position="22"/>
        <end position="175"/>
    </location>
</feature>
<dbReference type="RefSeq" id="WP_214237349.1">
    <property type="nucleotide sequence ID" value="NZ_JABBFR010000011.1"/>
</dbReference>
<dbReference type="InterPro" id="IPR050263">
    <property type="entry name" value="Bact_Fimbrial_Adh_Pro"/>
</dbReference>
<dbReference type="InterPro" id="IPR036937">
    <property type="entry name" value="Adhesion_dom_fimbrial_sf"/>
</dbReference>
<dbReference type="Gene3D" id="2.60.40.1090">
    <property type="entry name" value="Fimbrial-type adhesion domain"/>
    <property type="match status" value="1"/>
</dbReference>
<evidence type="ECO:0000259" key="6">
    <source>
        <dbReference type="Pfam" id="PF00419"/>
    </source>
</evidence>
<name>A0ABS5SX86_9GAMM</name>
<keyword evidence="4" id="KW-0281">Fimbrium</keyword>
<dbReference type="SUPFAM" id="SSF49401">
    <property type="entry name" value="Bacterial adhesins"/>
    <property type="match status" value="1"/>
</dbReference>
<gene>
    <name evidence="7" type="ORF">HH682_09625</name>
</gene>
<evidence type="ECO:0000256" key="5">
    <source>
        <dbReference type="SAM" id="SignalP"/>
    </source>
</evidence>
<keyword evidence="8" id="KW-1185">Reference proteome</keyword>
<evidence type="ECO:0000256" key="3">
    <source>
        <dbReference type="ARBA" id="ARBA00022729"/>
    </source>
</evidence>
<organism evidence="7 8">
    <name type="scientific">Rosenbergiella gaditana</name>
    <dbReference type="NCBI Taxonomy" id="2726987"/>
    <lineage>
        <taxon>Bacteria</taxon>
        <taxon>Pseudomonadati</taxon>
        <taxon>Pseudomonadota</taxon>
        <taxon>Gammaproteobacteria</taxon>
        <taxon>Enterobacterales</taxon>
        <taxon>Erwiniaceae</taxon>
        <taxon>Rosenbergiella</taxon>
    </lineage>
</organism>
<dbReference type="InterPro" id="IPR000259">
    <property type="entry name" value="Adhesion_dom_fimbrial"/>
</dbReference>
<dbReference type="InterPro" id="IPR008966">
    <property type="entry name" value="Adhesion_dom_sf"/>
</dbReference>
<evidence type="ECO:0000313" key="7">
    <source>
        <dbReference type="EMBL" id="MBT0724691.1"/>
    </source>
</evidence>
<comment type="caution">
    <text evidence="7">The sequence shown here is derived from an EMBL/GenBank/DDBJ whole genome shotgun (WGS) entry which is preliminary data.</text>
</comment>
<reference evidence="7 8" key="1">
    <citation type="submission" date="2020-04" db="EMBL/GenBank/DDBJ databases">
        <title>Genome sequencing of Rosenbergiella species.</title>
        <authorList>
            <person name="Alvarez-Perez S."/>
            <person name="Lievens B."/>
        </authorList>
    </citation>
    <scope>NUCLEOTIDE SEQUENCE [LARGE SCALE GENOMIC DNA]</scope>
    <source>
        <strain evidence="7 8">S61</strain>
    </source>
</reference>
<dbReference type="PANTHER" id="PTHR33420">
    <property type="entry name" value="FIMBRIAL SUBUNIT ELFA-RELATED"/>
    <property type="match status" value="1"/>
</dbReference>
<protein>
    <submittedName>
        <fullName evidence="7">Type 1 fimbrial protein</fullName>
    </submittedName>
</protein>
<evidence type="ECO:0000256" key="4">
    <source>
        <dbReference type="ARBA" id="ARBA00023263"/>
    </source>
</evidence>
<accession>A0ABS5SX86</accession>
<dbReference type="PANTHER" id="PTHR33420:SF3">
    <property type="entry name" value="FIMBRIAL SUBUNIT ELFA"/>
    <property type="match status" value="1"/>
</dbReference>
<evidence type="ECO:0000256" key="1">
    <source>
        <dbReference type="ARBA" id="ARBA00004561"/>
    </source>
</evidence>
<dbReference type="EMBL" id="JABBFR010000011">
    <property type="protein sequence ID" value="MBT0724691.1"/>
    <property type="molecule type" value="Genomic_DNA"/>
</dbReference>
<feature type="domain" description="Fimbrial-type adhesion" evidence="6">
    <location>
        <begin position="27"/>
        <end position="175"/>
    </location>
</feature>
<dbReference type="Proteomes" id="UP000790096">
    <property type="component" value="Unassembled WGS sequence"/>
</dbReference>
<dbReference type="Pfam" id="PF00419">
    <property type="entry name" value="Fimbrial"/>
    <property type="match status" value="1"/>
</dbReference>
<evidence type="ECO:0000313" key="8">
    <source>
        <dbReference type="Proteomes" id="UP000790096"/>
    </source>
</evidence>